<evidence type="ECO:0000313" key="7">
    <source>
        <dbReference type="EMBL" id="MBP1919546.1"/>
    </source>
</evidence>
<organism evidence="7 8">
    <name type="scientific">Youngiibacter multivorans</name>
    <dbReference type="NCBI Taxonomy" id="937251"/>
    <lineage>
        <taxon>Bacteria</taxon>
        <taxon>Bacillati</taxon>
        <taxon>Bacillota</taxon>
        <taxon>Clostridia</taxon>
        <taxon>Eubacteriales</taxon>
        <taxon>Clostridiaceae</taxon>
        <taxon>Youngiibacter</taxon>
    </lineage>
</organism>
<sequence length="299" mass="33133">MHIKYFGMRTVKTGLAVLVSSFLATVIPGTDAFNITFASVICIETSMVSSLKAGFNRVTGTFMGAMSALAMLYLPLSNPVRMSVGVMLVILACNRLGIKRSIGISASVVILIIAGRRDVTPLEYTMRRILDTLMGIGVATFINLAIAPPDLMRSTRETFIKFRNTASATICEMLFLDLDEGLPDLTKDLDSFKTSVKALSEEIPYLRRYDVGESKYLQKMENQAERVYIHLESLAMMGRSQPVTRENNVMLRRLIGIDFPERELPADGTVTGETAIFNYNLKKLLTALSVLMEEYVKGS</sequence>
<evidence type="ECO:0000256" key="5">
    <source>
        <dbReference type="ARBA" id="ARBA00023136"/>
    </source>
</evidence>
<proteinExistence type="predicted"/>
<feature type="transmembrane region" description="Helical" evidence="6">
    <location>
        <begin position="128"/>
        <end position="146"/>
    </location>
</feature>
<keyword evidence="3 6" id="KW-0812">Transmembrane</keyword>
<dbReference type="Pfam" id="PF06081">
    <property type="entry name" value="ArAE_1"/>
    <property type="match status" value="1"/>
</dbReference>
<evidence type="ECO:0000256" key="1">
    <source>
        <dbReference type="ARBA" id="ARBA00004651"/>
    </source>
</evidence>
<keyword evidence="2" id="KW-1003">Cell membrane</keyword>
<evidence type="ECO:0000256" key="6">
    <source>
        <dbReference type="SAM" id="Phobius"/>
    </source>
</evidence>
<reference evidence="7 8" key="1">
    <citation type="submission" date="2021-03" db="EMBL/GenBank/DDBJ databases">
        <title>Genomic Encyclopedia of Type Strains, Phase IV (KMG-IV): sequencing the most valuable type-strain genomes for metagenomic binning, comparative biology and taxonomic classification.</title>
        <authorList>
            <person name="Goeker M."/>
        </authorList>
    </citation>
    <scope>NUCLEOTIDE SEQUENCE [LARGE SCALE GENOMIC DNA]</scope>
    <source>
        <strain evidence="7 8">DSM 6139</strain>
    </source>
</reference>
<keyword evidence="8" id="KW-1185">Reference proteome</keyword>
<dbReference type="RefSeq" id="WP_209459746.1">
    <property type="nucleotide sequence ID" value="NZ_JAGGKC010000016.1"/>
</dbReference>
<dbReference type="InterPro" id="IPR010343">
    <property type="entry name" value="ArAE_1"/>
</dbReference>
<evidence type="ECO:0000256" key="4">
    <source>
        <dbReference type="ARBA" id="ARBA00022989"/>
    </source>
</evidence>
<name>A0ABS4G4S8_9CLOT</name>
<evidence type="ECO:0000256" key="3">
    <source>
        <dbReference type="ARBA" id="ARBA00022692"/>
    </source>
</evidence>
<feature type="transmembrane region" description="Helical" evidence="6">
    <location>
        <begin position="97"/>
        <end position="116"/>
    </location>
</feature>
<protein>
    <submittedName>
        <fullName evidence="7">Uncharacterized membrane protein YgaE (UPF0421/DUF939 family)</fullName>
    </submittedName>
</protein>
<feature type="transmembrane region" description="Helical" evidence="6">
    <location>
        <begin position="54"/>
        <end position="76"/>
    </location>
</feature>
<dbReference type="EMBL" id="JAGGKC010000016">
    <property type="protein sequence ID" value="MBP1919546.1"/>
    <property type="molecule type" value="Genomic_DNA"/>
</dbReference>
<dbReference type="Proteomes" id="UP001519271">
    <property type="component" value="Unassembled WGS sequence"/>
</dbReference>
<evidence type="ECO:0000256" key="2">
    <source>
        <dbReference type="ARBA" id="ARBA00022475"/>
    </source>
</evidence>
<comment type="subcellular location">
    <subcellularLocation>
        <location evidence="1">Cell membrane</location>
        <topology evidence="1">Multi-pass membrane protein</topology>
    </subcellularLocation>
</comment>
<keyword evidence="5 6" id="KW-0472">Membrane</keyword>
<gene>
    <name evidence="7" type="ORF">J2Z34_002035</name>
</gene>
<accession>A0ABS4G4S8</accession>
<comment type="caution">
    <text evidence="7">The sequence shown here is derived from an EMBL/GenBank/DDBJ whole genome shotgun (WGS) entry which is preliminary data.</text>
</comment>
<keyword evidence="4 6" id="KW-1133">Transmembrane helix</keyword>
<evidence type="ECO:0000313" key="8">
    <source>
        <dbReference type="Proteomes" id="UP001519271"/>
    </source>
</evidence>